<evidence type="ECO:0000256" key="2">
    <source>
        <dbReference type="ARBA" id="ARBA00022642"/>
    </source>
</evidence>
<dbReference type="InterPro" id="IPR020626">
    <property type="entry name" value="Asp_DH_prok"/>
</dbReference>
<evidence type="ECO:0000313" key="9">
    <source>
        <dbReference type="EMBL" id="GJN42710.1"/>
    </source>
</evidence>
<evidence type="ECO:0000259" key="7">
    <source>
        <dbReference type="Pfam" id="PF01958"/>
    </source>
</evidence>
<feature type="domain" description="Aspartate dehydrogenase" evidence="7">
    <location>
        <begin position="166"/>
        <end position="264"/>
    </location>
</feature>
<organism evidence="9 10">
    <name type="scientific">Corynebacterium ammoniagenes</name>
    <name type="common">Brevibacterium ammoniagenes</name>
    <dbReference type="NCBI Taxonomy" id="1697"/>
    <lineage>
        <taxon>Bacteria</taxon>
        <taxon>Bacillati</taxon>
        <taxon>Actinomycetota</taxon>
        <taxon>Actinomycetes</taxon>
        <taxon>Mycobacteriales</taxon>
        <taxon>Corynebacteriaceae</taxon>
        <taxon>Corynebacterium</taxon>
    </lineage>
</organism>
<dbReference type="SUPFAM" id="SSF51735">
    <property type="entry name" value="NAD(P)-binding Rossmann-fold domains"/>
    <property type="match status" value="1"/>
</dbReference>
<dbReference type="InterPro" id="IPR036291">
    <property type="entry name" value="NAD(P)-bd_dom_sf"/>
</dbReference>
<dbReference type="Gene3D" id="3.40.50.720">
    <property type="entry name" value="NAD(P)-binding Rossmann-like Domain"/>
    <property type="match status" value="1"/>
</dbReference>
<proteinExistence type="inferred from homology"/>
<accession>A0AAV5G8V6</accession>
<evidence type="ECO:0000256" key="1">
    <source>
        <dbReference type="ARBA" id="ARBA00008331"/>
    </source>
</evidence>
<dbReference type="EMBL" id="BQKK01000002">
    <property type="protein sequence ID" value="GJN42710.1"/>
    <property type="molecule type" value="Genomic_DNA"/>
</dbReference>
<reference evidence="9" key="1">
    <citation type="submission" date="2021-12" db="EMBL/GenBank/DDBJ databases">
        <title>Draft genome sequence of Corynebacterium ammoniagenes strain T-723.</title>
        <authorList>
            <person name="Matsuzawa M."/>
            <person name="Hiratani M."/>
            <person name="Abe I."/>
            <person name="Tsuji Y."/>
            <person name="Nakamura J."/>
        </authorList>
    </citation>
    <scope>NUCLEOTIDE SEQUENCE</scope>
    <source>
        <strain evidence="9">T-723</strain>
    </source>
</reference>
<evidence type="ECO:0000256" key="3">
    <source>
        <dbReference type="ARBA" id="ARBA00022857"/>
    </source>
</evidence>
<dbReference type="AlphaFoldDB" id="A0AAV5G8V6"/>
<dbReference type="Pfam" id="PF03447">
    <property type="entry name" value="NAD_binding_3"/>
    <property type="match status" value="1"/>
</dbReference>
<name>A0AAV5G8V6_CORAM</name>
<comment type="similarity">
    <text evidence="1 6">Belongs to the L-aspartate dehydrogenase family.</text>
</comment>
<dbReference type="GO" id="GO:0016639">
    <property type="term" value="F:oxidoreductase activity, acting on the CH-NH2 group of donors, NAD or NADP as acceptor"/>
    <property type="evidence" value="ECO:0007669"/>
    <property type="project" value="UniProtKB-UniRule"/>
</dbReference>
<feature type="binding site" evidence="6">
    <location>
        <position position="188"/>
    </location>
    <ligand>
        <name>NAD(+)</name>
        <dbReference type="ChEBI" id="CHEBI:57540"/>
    </ligand>
</feature>
<dbReference type="PIRSF" id="PIRSF005227">
    <property type="entry name" value="Asp_dh_NAD_syn"/>
    <property type="match status" value="1"/>
</dbReference>
<feature type="binding site" evidence="6">
    <location>
        <position position="119"/>
    </location>
    <ligand>
        <name>NAD(+)</name>
        <dbReference type="ChEBI" id="CHEBI:57540"/>
    </ligand>
</feature>
<dbReference type="HAMAP" id="MF_01265">
    <property type="entry name" value="NadX"/>
    <property type="match status" value="1"/>
</dbReference>
<dbReference type="InterPro" id="IPR002811">
    <property type="entry name" value="Asp_DH"/>
</dbReference>
<comment type="pathway">
    <text evidence="6">Cofactor biosynthesis; NAD(+) biosynthesis; iminoaspartate from L-aspartate (dehydrogenase route): step 1/1.</text>
</comment>
<feature type="active site" evidence="6">
    <location>
        <position position="230"/>
    </location>
</feature>
<keyword evidence="4 6" id="KW-0560">Oxidoreductase</keyword>
<dbReference type="Proteomes" id="UP001054925">
    <property type="component" value="Unassembled WGS sequence"/>
</dbReference>
<feature type="domain" description="Aspartate/homoserine dehydrogenase NAD-binding" evidence="8">
    <location>
        <begin position="12"/>
        <end position="107"/>
    </location>
</feature>
<evidence type="ECO:0000256" key="4">
    <source>
        <dbReference type="ARBA" id="ARBA00023002"/>
    </source>
</evidence>
<keyword evidence="5 6" id="KW-0520">NAD</keyword>
<evidence type="ECO:0000313" key="10">
    <source>
        <dbReference type="Proteomes" id="UP001054925"/>
    </source>
</evidence>
<dbReference type="InterPro" id="IPR011182">
    <property type="entry name" value="L-Asp_DH"/>
</dbReference>
<dbReference type="PANTHER" id="PTHR31873">
    <property type="entry name" value="L-ASPARTATE DEHYDROGENASE-RELATED"/>
    <property type="match status" value="1"/>
</dbReference>
<comment type="catalytic activity">
    <reaction evidence="6">
        <text>L-aspartate + NADP(+) + H2O = oxaloacetate + NH4(+) + NADPH + H(+)</text>
        <dbReference type="Rhea" id="RHEA:11784"/>
        <dbReference type="ChEBI" id="CHEBI:15377"/>
        <dbReference type="ChEBI" id="CHEBI:15378"/>
        <dbReference type="ChEBI" id="CHEBI:16452"/>
        <dbReference type="ChEBI" id="CHEBI:28938"/>
        <dbReference type="ChEBI" id="CHEBI:29991"/>
        <dbReference type="ChEBI" id="CHEBI:57783"/>
        <dbReference type="ChEBI" id="CHEBI:58349"/>
        <dbReference type="EC" id="1.4.1.21"/>
    </reaction>
</comment>
<comment type="function">
    <text evidence="6">Specifically catalyzes the NAD or NADP-dependent dehydrogenation of L-aspartate to iminoaspartate.</text>
</comment>
<dbReference type="InterPro" id="IPR005106">
    <property type="entry name" value="Asp/hSer_DH_NAD-bd"/>
</dbReference>
<dbReference type="GO" id="GO:0009435">
    <property type="term" value="P:NAD+ biosynthetic process"/>
    <property type="evidence" value="ECO:0007669"/>
    <property type="project" value="UniProtKB-UniRule"/>
</dbReference>
<dbReference type="SUPFAM" id="SSF55347">
    <property type="entry name" value="Glyceraldehyde-3-phosphate dehydrogenase-like, C-terminal domain"/>
    <property type="match status" value="1"/>
</dbReference>
<dbReference type="EC" id="1.4.1.21" evidence="6"/>
<sequence>MSASIPRVLLLGFGAIGRQLVSLFDPGEFEVSAFVRDISPHLARGALGVSLHDDNLTNLIDSHDIVVECAGVPAAQEFGSAVVSRGKDLVLTSVGALADPDSRRALLSGPGKVHVTSGAIGGFDLWAALAESNAVDTVKIRTSKDAKALVQDWMNDEERAELEEATEPFVLFSGRPSDAIKKFPGNVNVSVALAWATRGRGASDDELLQRSLERVFVELVAAPNLKDTRHDIEVTGSAGAFTLGSESVPSPVNPRTSAITALSVAHTLRHALQTSSPKSDKK</sequence>
<comment type="caution">
    <text evidence="9">The sequence shown here is derived from an EMBL/GenBank/DDBJ whole genome shotgun (WGS) entry which is preliminary data.</text>
</comment>
<comment type="miscellaneous">
    <text evidence="6">The iminoaspartate product is unstable in aqueous solution and can decompose to oxaloacetate and ammonia.</text>
</comment>
<evidence type="ECO:0000259" key="8">
    <source>
        <dbReference type="Pfam" id="PF03447"/>
    </source>
</evidence>
<dbReference type="GO" id="GO:0033735">
    <property type="term" value="F:aspartate dehydrogenase [NAD(P)+] activity"/>
    <property type="evidence" value="ECO:0007669"/>
    <property type="project" value="UniProtKB-EC"/>
</dbReference>
<dbReference type="PANTHER" id="PTHR31873:SF6">
    <property type="entry name" value="ASPARTATE DEHYDROGENASE DOMAIN-CONTAINING PROTEIN"/>
    <property type="match status" value="1"/>
</dbReference>
<protein>
    <recommendedName>
        <fullName evidence="6">L-aspartate dehydrogenase</fullName>
        <ecNumber evidence="6">1.4.1.21</ecNumber>
    </recommendedName>
</protein>
<dbReference type="Pfam" id="PF01958">
    <property type="entry name" value="Asp_DH_C"/>
    <property type="match status" value="1"/>
</dbReference>
<gene>
    <name evidence="6" type="primary">nadX</name>
    <name evidence="9" type="ORF">CAT723_11890</name>
</gene>
<keyword evidence="3 6" id="KW-0521">NADP</keyword>
<evidence type="ECO:0000256" key="5">
    <source>
        <dbReference type="ARBA" id="ARBA00023027"/>
    </source>
</evidence>
<keyword evidence="2 6" id="KW-0662">Pyridine nucleotide biosynthesis</keyword>
<dbReference type="Gene3D" id="3.30.360.10">
    <property type="entry name" value="Dihydrodipicolinate Reductase, domain 2"/>
    <property type="match status" value="1"/>
</dbReference>
<dbReference type="RefSeq" id="WP_003846245.1">
    <property type="nucleotide sequence ID" value="NZ_BQKK01000002.1"/>
</dbReference>
<dbReference type="GO" id="GO:0050661">
    <property type="term" value="F:NADP binding"/>
    <property type="evidence" value="ECO:0007669"/>
    <property type="project" value="UniProtKB-UniRule"/>
</dbReference>
<comment type="catalytic activity">
    <reaction evidence="6">
        <text>L-aspartate + NAD(+) + H2O = oxaloacetate + NH4(+) + NADH + H(+)</text>
        <dbReference type="Rhea" id="RHEA:11788"/>
        <dbReference type="ChEBI" id="CHEBI:15377"/>
        <dbReference type="ChEBI" id="CHEBI:15378"/>
        <dbReference type="ChEBI" id="CHEBI:16452"/>
        <dbReference type="ChEBI" id="CHEBI:28938"/>
        <dbReference type="ChEBI" id="CHEBI:29991"/>
        <dbReference type="ChEBI" id="CHEBI:57540"/>
        <dbReference type="ChEBI" id="CHEBI:57945"/>
        <dbReference type="EC" id="1.4.1.21"/>
    </reaction>
</comment>
<dbReference type="GO" id="GO:0051287">
    <property type="term" value="F:NAD binding"/>
    <property type="evidence" value="ECO:0007669"/>
    <property type="project" value="UniProtKB-UniRule"/>
</dbReference>
<evidence type="ECO:0000256" key="6">
    <source>
        <dbReference type="HAMAP-Rule" id="MF_01265"/>
    </source>
</evidence>